<gene>
    <name evidence="1" type="ORF">SCWH03_05640</name>
</gene>
<dbReference type="Proteomes" id="UP000484988">
    <property type="component" value="Unassembled WGS sequence"/>
</dbReference>
<dbReference type="RefSeq" id="WP_173261162.1">
    <property type="nucleotide sequence ID" value="NZ_BLLG01000001.1"/>
</dbReference>
<protein>
    <submittedName>
        <fullName evidence="1">Uncharacterized protein</fullName>
    </submittedName>
</protein>
<dbReference type="AlphaFoldDB" id="A0A6A0AMZ8"/>
<name>A0A6A0AMZ8_9ACTN</name>
<accession>A0A6A0AMZ8</accession>
<sequence length="74" mass="7728">MATIGSPPRSSGDWDVPAARVAADAKALADKRTTEGLLAEQRHQYLDLDADSAFTVPGSCCPACPPRTNTGGNR</sequence>
<proteinExistence type="predicted"/>
<reference evidence="1 2" key="1">
    <citation type="submission" date="2020-02" db="EMBL/GenBank/DDBJ databases">
        <title>Whole Genome Shotgun Sequence of Streptomyces sp. strain CWH03.</title>
        <authorList>
            <person name="Dohra H."/>
            <person name="Kodani S."/>
            <person name="Yamamura H."/>
        </authorList>
    </citation>
    <scope>NUCLEOTIDE SEQUENCE [LARGE SCALE GENOMIC DNA]</scope>
    <source>
        <strain evidence="1 2">CWH03</strain>
    </source>
</reference>
<keyword evidence="2" id="KW-1185">Reference proteome</keyword>
<dbReference type="EMBL" id="BLLG01000001">
    <property type="protein sequence ID" value="GFH34350.1"/>
    <property type="molecule type" value="Genomic_DNA"/>
</dbReference>
<comment type="caution">
    <text evidence="1">The sequence shown here is derived from an EMBL/GenBank/DDBJ whole genome shotgun (WGS) entry which is preliminary data.</text>
</comment>
<evidence type="ECO:0000313" key="1">
    <source>
        <dbReference type="EMBL" id="GFH34350.1"/>
    </source>
</evidence>
<organism evidence="1 2">
    <name type="scientific">Streptomyces pacificus</name>
    <dbReference type="NCBI Taxonomy" id="2705029"/>
    <lineage>
        <taxon>Bacteria</taxon>
        <taxon>Bacillati</taxon>
        <taxon>Actinomycetota</taxon>
        <taxon>Actinomycetes</taxon>
        <taxon>Kitasatosporales</taxon>
        <taxon>Streptomycetaceae</taxon>
        <taxon>Streptomyces</taxon>
    </lineage>
</organism>
<evidence type="ECO:0000313" key="2">
    <source>
        <dbReference type="Proteomes" id="UP000484988"/>
    </source>
</evidence>